<feature type="transmembrane region" description="Helical" evidence="7">
    <location>
        <begin position="6"/>
        <end position="33"/>
    </location>
</feature>
<evidence type="ECO:0000313" key="9">
    <source>
        <dbReference type="EMBL" id="RTR15598.1"/>
    </source>
</evidence>
<feature type="transmembrane region" description="Helical" evidence="7">
    <location>
        <begin position="340"/>
        <end position="368"/>
    </location>
</feature>
<feature type="transmembrane region" description="Helical" evidence="7">
    <location>
        <begin position="217"/>
        <end position="239"/>
    </location>
</feature>
<feature type="transmembrane region" description="Helical" evidence="7">
    <location>
        <begin position="401"/>
        <end position="425"/>
    </location>
</feature>
<feature type="transmembrane region" description="Helical" evidence="7">
    <location>
        <begin position="309"/>
        <end position="328"/>
    </location>
</feature>
<dbReference type="InterPro" id="IPR004681">
    <property type="entry name" value="TRAP_DctM"/>
</dbReference>
<keyword evidence="2" id="KW-1003">Cell membrane</keyword>
<dbReference type="Proteomes" id="UP000277007">
    <property type="component" value="Unassembled WGS sequence"/>
</dbReference>
<comment type="function">
    <text evidence="7">Part of the tripartite ATP-independent periplasmic (TRAP) transport system.</text>
</comment>
<reference evidence="9 10" key="1">
    <citation type="submission" date="2018-12" db="EMBL/GenBank/DDBJ databases">
        <authorList>
            <person name="Yang Y."/>
        </authorList>
    </citation>
    <scope>NUCLEOTIDE SEQUENCE [LARGE SCALE GENOMIC DNA]</scope>
    <source>
        <strain evidence="9 10">L-25-5w-1</strain>
    </source>
</reference>
<evidence type="ECO:0000256" key="2">
    <source>
        <dbReference type="ARBA" id="ARBA00022475"/>
    </source>
</evidence>
<feature type="domain" description="TRAP C4-dicarboxylate transport system permease DctM subunit" evidence="8">
    <location>
        <begin position="7"/>
        <end position="419"/>
    </location>
</feature>
<evidence type="ECO:0000256" key="3">
    <source>
        <dbReference type="ARBA" id="ARBA00022519"/>
    </source>
</evidence>
<evidence type="ECO:0000313" key="10">
    <source>
        <dbReference type="Proteomes" id="UP000277007"/>
    </source>
</evidence>
<dbReference type="InterPro" id="IPR010656">
    <property type="entry name" value="DctM"/>
</dbReference>
<protein>
    <recommendedName>
        <fullName evidence="7">TRAP transporter large permease protein</fullName>
    </recommendedName>
</protein>
<keyword evidence="4 7" id="KW-0812">Transmembrane</keyword>
<keyword evidence="6 7" id="KW-0472">Membrane</keyword>
<organism evidence="9 10">
    <name type="scientific">Azospirillum griseum</name>
    <dbReference type="NCBI Taxonomy" id="2496639"/>
    <lineage>
        <taxon>Bacteria</taxon>
        <taxon>Pseudomonadati</taxon>
        <taxon>Pseudomonadota</taxon>
        <taxon>Alphaproteobacteria</taxon>
        <taxon>Rhodospirillales</taxon>
        <taxon>Azospirillaceae</taxon>
        <taxon>Azospirillum</taxon>
    </lineage>
</organism>
<sequence length="432" mass="45780">MSAAIIFGLLLVLMLTGMPISISLGLTVLTFLFTMTEVPVQAVALKLFTGIEKFEIMAIPFFILAGNFLTHGGVARRMINFATAMVGHWHGGLGLAGVLGCALFAAVSGSSPATVVAIGSIVLPAMVQQGFPRQFGAGVITTSGALGILIPPSIVMVMYSVATSGSQHSASVGQLFMAGVIPGLMLAALLGGVTWHRARKFGYPRMPKASAGERWRSFREAIWGLLLIVIVIGGIYTGAFTPTEAAAMSAVYAFVIAVFVYKDMPLLGVPKVLLSSASMSSMLLYIITNAVLFSFVLTSENIPQHVADWIVSQGFGVVAFLLVTNLLLLMAGNFMEPSSIVLIMAPILFPVAVTLGVDPVHFGIIMVVNMEVGMCHPPVGLNLYVASGITKMGITELTVAVWPWLLAMLGFLVLITYAPILSLWLPRTLGMM</sequence>
<feature type="transmembrane region" description="Helical" evidence="7">
    <location>
        <begin position="94"/>
        <end position="123"/>
    </location>
</feature>
<comment type="similarity">
    <text evidence="7">Belongs to the TRAP transporter large permease family.</text>
</comment>
<dbReference type="PANTHER" id="PTHR33362:SF5">
    <property type="entry name" value="C4-DICARBOXYLATE TRAP TRANSPORTER LARGE PERMEASE PROTEIN DCTM"/>
    <property type="match status" value="1"/>
</dbReference>
<keyword evidence="10" id="KW-1185">Reference proteome</keyword>
<dbReference type="PANTHER" id="PTHR33362">
    <property type="entry name" value="SIALIC ACID TRAP TRANSPORTER PERMEASE PROTEIN SIAT-RELATED"/>
    <property type="match status" value="1"/>
</dbReference>
<comment type="subcellular location">
    <subcellularLocation>
        <location evidence="1 7">Cell inner membrane</location>
        <topology evidence="1 7">Multi-pass membrane protein</topology>
    </subcellularLocation>
</comment>
<dbReference type="Pfam" id="PF06808">
    <property type="entry name" value="DctM"/>
    <property type="match status" value="1"/>
</dbReference>
<comment type="subunit">
    <text evidence="7">The complex comprises the extracytoplasmic solute receptor protein and the two transmembrane proteins.</text>
</comment>
<dbReference type="RefSeq" id="WP_126619793.1">
    <property type="nucleotide sequence ID" value="NZ_JBHUCY010000026.1"/>
</dbReference>
<feature type="transmembrane region" description="Helical" evidence="7">
    <location>
        <begin position="273"/>
        <end position="297"/>
    </location>
</feature>
<accession>A0A431VB82</accession>
<evidence type="ECO:0000256" key="1">
    <source>
        <dbReference type="ARBA" id="ARBA00004429"/>
    </source>
</evidence>
<evidence type="ECO:0000256" key="7">
    <source>
        <dbReference type="RuleBase" id="RU369079"/>
    </source>
</evidence>
<feature type="transmembrane region" description="Helical" evidence="7">
    <location>
        <begin position="135"/>
        <end position="162"/>
    </location>
</feature>
<keyword evidence="7" id="KW-0813">Transport</keyword>
<evidence type="ECO:0000256" key="4">
    <source>
        <dbReference type="ARBA" id="ARBA00022692"/>
    </source>
</evidence>
<evidence type="ECO:0000256" key="6">
    <source>
        <dbReference type="ARBA" id="ARBA00023136"/>
    </source>
</evidence>
<feature type="transmembrane region" description="Helical" evidence="7">
    <location>
        <begin position="174"/>
        <end position="196"/>
    </location>
</feature>
<evidence type="ECO:0000256" key="5">
    <source>
        <dbReference type="ARBA" id="ARBA00022989"/>
    </source>
</evidence>
<keyword evidence="3 7" id="KW-0997">Cell inner membrane</keyword>
<dbReference type="PIRSF" id="PIRSF006066">
    <property type="entry name" value="HI0050"/>
    <property type="match status" value="1"/>
</dbReference>
<feature type="transmembrane region" description="Helical" evidence="7">
    <location>
        <begin position="54"/>
        <end position="74"/>
    </location>
</feature>
<name>A0A431VB82_9PROT</name>
<evidence type="ECO:0000259" key="8">
    <source>
        <dbReference type="Pfam" id="PF06808"/>
    </source>
</evidence>
<dbReference type="OrthoDB" id="7824289at2"/>
<feature type="transmembrane region" description="Helical" evidence="7">
    <location>
        <begin position="245"/>
        <end position="261"/>
    </location>
</feature>
<dbReference type="EMBL" id="RXMA01000033">
    <property type="protein sequence ID" value="RTR15598.1"/>
    <property type="molecule type" value="Genomic_DNA"/>
</dbReference>
<keyword evidence="5 7" id="KW-1133">Transmembrane helix</keyword>
<dbReference type="GO" id="GO:0005886">
    <property type="term" value="C:plasma membrane"/>
    <property type="evidence" value="ECO:0007669"/>
    <property type="project" value="UniProtKB-SubCell"/>
</dbReference>
<comment type="caution">
    <text evidence="9">The sequence shown here is derived from an EMBL/GenBank/DDBJ whole genome shotgun (WGS) entry which is preliminary data.</text>
</comment>
<proteinExistence type="inferred from homology"/>
<dbReference type="AlphaFoldDB" id="A0A431VB82"/>
<dbReference type="NCBIfam" id="TIGR00786">
    <property type="entry name" value="dctM"/>
    <property type="match status" value="1"/>
</dbReference>
<gene>
    <name evidence="9" type="ORF">EJ903_22800</name>
</gene>
<dbReference type="GO" id="GO:0022857">
    <property type="term" value="F:transmembrane transporter activity"/>
    <property type="evidence" value="ECO:0007669"/>
    <property type="project" value="UniProtKB-UniRule"/>
</dbReference>